<sequence>MALYKGYEQYKDSGLDWLGQIPVSWNLISLRYLCEVNTGSKDTQDSVEEGLYPFFVRSQIVERIGEYTHDEEAVMTAGDGAGVGRVFHHYNGKFSAHQRVYIFTKFKYCTARFIYYYLKSNLAFEVLRSNAKSTVDSLRRPMLTNFPVALPTLQEQDGITMFLDKKISEIDSLIEDKERLVSLMEEQRRAVITQAVTKGLKSGVKMKDSGVEWIGLIPETWEIKKIKYKFAIQKRINNHSDPVVLSLTQKGLKIKNLEDFSGQHADSYANYQIVNKGDFVMNSMDLLTGFVDCSPFDGVTSPDYRVFTQLNLKECGQYYLFYFQMCYFSRIFYGHGQGVSKFGRWRLQTDVFKEFPIMVPPIEEQFEIASFIETKVRDIDELIQLNQDYISMLGEYRQTLIFEAITGKIDVRELMMQEIVTA</sequence>
<organism evidence="6 7">
    <name type="scientific">Alicyclobacillus mengziensis</name>
    <dbReference type="NCBI Taxonomy" id="2931921"/>
    <lineage>
        <taxon>Bacteria</taxon>
        <taxon>Bacillati</taxon>
        <taxon>Bacillota</taxon>
        <taxon>Bacilli</taxon>
        <taxon>Bacillales</taxon>
        <taxon>Alicyclobacillaceae</taxon>
        <taxon>Alicyclobacillus</taxon>
    </lineage>
</organism>
<keyword evidence="2" id="KW-0680">Restriction system</keyword>
<feature type="domain" description="Type I restriction modification DNA specificity" evidence="5">
    <location>
        <begin position="268"/>
        <end position="379"/>
    </location>
</feature>
<proteinExistence type="inferred from homology"/>
<dbReference type="KEGG" id="afx:JZ786_05665"/>
<protein>
    <submittedName>
        <fullName evidence="6">Restriction endonuclease subunit S</fullName>
    </submittedName>
</protein>
<evidence type="ECO:0000259" key="5">
    <source>
        <dbReference type="Pfam" id="PF01420"/>
    </source>
</evidence>
<dbReference type="Pfam" id="PF01420">
    <property type="entry name" value="Methylase_S"/>
    <property type="match status" value="2"/>
</dbReference>
<evidence type="ECO:0000256" key="1">
    <source>
        <dbReference type="ARBA" id="ARBA00010923"/>
    </source>
</evidence>
<keyword evidence="6" id="KW-0255">Endonuclease</keyword>
<dbReference type="AlphaFoldDB" id="A0A9X7W1H4"/>
<dbReference type="PANTHER" id="PTHR43140">
    <property type="entry name" value="TYPE-1 RESTRICTION ENZYME ECOKI SPECIFICITY PROTEIN"/>
    <property type="match status" value="1"/>
</dbReference>
<gene>
    <name evidence="6" type="ORF">JZ786_05665</name>
</gene>
<dbReference type="InterPro" id="IPR000055">
    <property type="entry name" value="Restrct_endonuc_typeI_TRD"/>
</dbReference>
<evidence type="ECO:0000256" key="4">
    <source>
        <dbReference type="ARBA" id="ARBA00038652"/>
    </source>
</evidence>
<dbReference type="InterPro" id="IPR051212">
    <property type="entry name" value="Type-I_RE_S_subunit"/>
</dbReference>
<dbReference type="PANTHER" id="PTHR43140:SF1">
    <property type="entry name" value="TYPE I RESTRICTION ENZYME ECOKI SPECIFICITY SUBUNIT"/>
    <property type="match status" value="1"/>
</dbReference>
<comment type="subunit">
    <text evidence="4">The methyltransferase is composed of M and S polypeptides.</text>
</comment>
<reference evidence="6 7" key="1">
    <citation type="submission" date="2021-02" db="EMBL/GenBank/DDBJ databases">
        <title>Alicyclobacillus curvatus sp. nov. and Alicyclobacillus mengziensis sp. nov., two acidophilic bacteria isolated from acid mine drainage.</title>
        <authorList>
            <person name="Huang Y."/>
        </authorList>
    </citation>
    <scope>NUCLEOTIDE SEQUENCE [LARGE SCALE GENOMIC DNA]</scope>
    <source>
        <strain evidence="6 7">S30H14</strain>
    </source>
</reference>
<accession>A0A9X7W1H4</accession>
<dbReference type="Gene3D" id="1.10.287.1120">
    <property type="entry name" value="Bipartite methylase S protein"/>
    <property type="match status" value="1"/>
</dbReference>
<dbReference type="SUPFAM" id="SSF116734">
    <property type="entry name" value="DNA methylase specificity domain"/>
    <property type="match status" value="2"/>
</dbReference>
<dbReference type="EMBL" id="CP071182">
    <property type="protein sequence ID" value="QSO48477.1"/>
    <property type="molecule type" value="Genomic_DNA"/>
</dbReference>
<dbReference type="REBASE" id="459768">
    <property type="entry name" value="S.AfeH14ORF5660P"/>
</dbReference>
<dbReference type="GO" id="GO:0003677">
    <property type="term" value="F:DNA binding"/>
    <property type="evidence" value="ECO:0007669"/>
    <property type="project" value="UniProtKB-KW"/>
</dbReference>
<evidence type="ECO:0000256" key="3">
    <source>
        <dbReference type="ARBA" id="ARBA00023125"/>
    </source>
</evidence>
<keyword evidence="6" id="KW-0378">Hydrolase</keyword>
<dbReference type="GO" id="GO:0009307">
    <property type="term" value="P:DNA restriction-modification system"/>
    <property type="evidence" value="ECO:0007669"/>
    <property type="project" value="UniProtKB-KW"/>
</dbReference>
<keyword evidence="6" id="KW-0540">Nuclease</keyword>
<feature type="domain" description="Type I restriction modification DNA specificity" evidence="5">
    <location>
        <begin position="22"/>
        <end position="170"/>
    </location>
</feature>
<evidence type="ECO:0000313" key="6">
    <source>
        <dbReference type="EMBL" id="QSO48477.1"/>
    </source>
</evidence>
<dbReference type="InterPro" id="IPR044946">
    <property type="entry name" value="Restrct_endonuc_typeI_TRD_sf"/>
</dbReference>
<keyword evidence="3" id="KW-0238">DNA-binding</keyword>
<dbReference type="Proteomes" id="UP000663505">
    <property type="component" value="Chromosome"/>
</dbReference>
<comment type="similarity">
    <text evidence="1">Belongs to the type-I restriction system S methylase family.</text>
</comment>
<evidence type="ECO:0000313" key="7">
    <source>
        <dbReference type="Proteomes" id="UP000663505"/>
    </source>
</evidence>
<dbReference type="GO" id="GO:0004519">
    <property type="term" value="F:endonuclease activity"/>
    <property type="evidence" value="ECO:0007669"/>
    <property type="project" value="UniProtKB-KW"/>
</dbReference>
<dbReference type="RefSeq" id="WP_206657812.1">
    <property type="nucleotide sequence ID" value="NZ_CP071182.1"/>
</dbReference>
<dbReference type="Gene3D" id="3.90.220.20">
    <property type="entry name" value="DNA methylase specificity domains"/>
    <property type="match status" value="2"/>
</dbReference>
<evidence type="ECO:0000256" key="2">
    <source>
        <dbReference type="ARBA" id="ARBA00022747"/>
    </source>
</evidence>
<name>A0A9X7W1H4_9BACL</name>
<keyword evidence="7" id="KW-1185">Reference proteome</keyword>